<organism evidence="2 3">
    <name type="scientific">Granulicella aggregans</name>
    <dbReference type="NCBI Taxonomy" id="474949"/>
    <lineage>
        <taxon>Bacteria</taxon>
        <taxon>Pseudomonadati</taxon>
        <taxon>Acidobacteriota</taxon>
        <taxon>Terriglobia</taxon>
        <taxon>Terriglobales</taxon>
        <taxon>Acidobacteriaceae</taxon>
        <taxon>Granulicella</taxon>
    </lineage>
</organism>
<name>A0A7W8E8N5_9BACT</name>
<dbReference type="AlphaFoldDB" id="A0A7W8E8N5"/>
<dbReference type="Proteomes" id="UP000540989">
    <property type="component" value="Unassembled WGS sequence"/>
</dbReference>
<gene>
    <name evidence="2" type="ORF">HDF16_006211</name>
</gene>
<evidence type="ECO:0000256" key="1">
    <source>
        <dbReference type="SAM" id="Phobius"/>
    </source>
</evidence>
<sequence length="117" mass="12489">MATGAQQPVRPSSRQSAVIAKVSTLQAGDKISVVFMQAPERYGTFQSSRQDDFTFHDVDQDGDVTFPYADVKKVKSGYGGYNSLTHKHTDHTKAYIGIGIATGLIVAVIVAAAAAKN</sequence>
<keyword evidence="3" id="KW-1185">Reference proteome</keyword>
<accession>A0A7W8E8N5</accession>
<comment type="caution">
    <text evidence="2">The sequence shown here is derived from an EMBL/GenBank/DDBJ whole genome shotgun (WGS) entry which is preliminary data.</text>
</comment>
<keyword evidence="1" id="KW-1133">Transmembrane helix</keyword>
<proteinExistence type="predicted"/>
<feature type="transmembrane region" description="Helical" evidence="1">
    <location>
        <begin position="94"/>
        <end position="115"/>
    </location>
</feature>
<keyword evidence="1" id="KW-0812">Transmembrane</keyword>
<keyword evidence="1" id="KW-0472">Membrane</keyword>
<dbReference type="EMBL" id="JACHIP010000046">
    <property type="protein sequence ID" value="MBB5061475.1"/>
    <property type="molecule type" value="Genomic_DNA"/>
</dbReference>
<evidence type="ECO:0000313" key="3">
    <source>
        <dbReference type="Proteomes" id="UP000540989"/>
    </source>
</evidence>
<evidence type="ECO:0000313" key="2">
    <source>
        <dbReference type="EMBL" id="MBB5061475.1"/>
    </source>
</evidence>
<protein>
    <submittedName>
        <fullName evidence="2">Uncharacterized protein (DUF2249 family)</fullName>
    </submittedName>
</protein>
<reference evidence="2 3" key="1">
    <citation type="submission" date="2020-08" db="EMBL/GenBank/DDBJ databases">
        <title>Genomic Encyclopedia of Type Strains, Phase IV (KMG-V): Genome sequencing to study the core and pangenomes of soil and plant-associated prokaryotes.</title>
        <authorList>
            <person name="Whitman W."/>
        </authorList>
    </citation>
    <scope>NUCLEOTIDE SEQUENCE [LARGE SCALE GENOMIC DNA]</scope>
    <source>
        <strain evidence="2 3">M8UP14</strain>
    </source>
</reference>